<organism evidence="6 8">
    <name type="scientific">Vanilla planifolia</name>
    <name type="common">Vanilla</name>
    <dbReference type="NCBI Taxonomy" id="51239"/>
    <lineage>
        <taxon>Eukaryota</taxon>
        <taxon>Viridiplantae</taxon>
        <taxon>Streptophyta</taxon>
        <taxon>Embryophyta</taxon>
        <taxon>Tracheophyta</taxon>
        <taxon>Spermatophyta</taxon>
        <taxon>Magnoliopsida</taxon>
        <taxon>Liliopsida</taxon>
        <taxon>Asparagales</taxon>
        <taxon>Orchidaceae</taxon>
        <taxon>Vanilloideae</taxon>
        <taxon>Vanilleae</taxon>
        <taxon>Vanilla</taxon>
    </lineage>
</organism>
<dbReference type="InterPro" id="IPR013094">
    <property type="entry name" value="AB_hydrolase_3"/>
</dbReference>
<dbReference type="Proteomes" id="UP000639772">
    <property type="component" value="Unassembled WGS sequence"/>
</dbReference>
<evidence type="ECO:0000256" key="3">
    <source>
        <dbReference type="PROSITE-ProRule" id="PRU10038"/>
    </source>
</evidence>
<dbReference type="Proteomes" id="UP000636800">
    <property type="component" value="Chromosome 5"/>
</dbReference>
<dbReference type="InterPro" id="IPR050466">
    <property type="entry name" value="Carboxylest/Gibb_receptor"/>
</dbReference>
<gene>
    <name evidence="6" type="ORF">HPP92_010902</name>
    <name evidence="5" type="ORF">HPP92_011183</name>
</gene>
<dbReference type="OrthoDB" id="408631at2759"/>
<evidence type="ECO:0000313" key="8">
    <source>
        <dbReference type="Proteomes" id="UP000639772"/>
    </source>
</evidence>
<evidence type="ECO:0000313" key="7">
    <source>
        <dbReference type="Proteomes" id="UP000636800"/>
    </source>
</evidence>
<dbReference type="SUPFAM" id="SSF53474">
    <property type="entry name" value="alpha/beta-Hydrolases"/>
    <property type="match status" value="1"/>
</dbReference>
<accession>A0A835R3A1</accession>
<sequence length="324" mass="35836">MDSSNSATIDSKDFSEIIFERPMFIRAYRSGRVERLGSMETLPPSLDPTTGVQSRDVDINPSTLLSARLYLPPAAVSVRDGKLPVLIYFHGGGFYACSASTAMYHNFLNSLASKADILVVSVDYRLAPEHPVPAAYDDAWEALQWVLAGDEPWLSNFGKLDRVFLAGDSAGGNIVHNVGIRLGREGMEMEGALIVHAFFWGKTKIGGELEEKEGAVISVKDADKMWPFVCPGTIGLDDPWLNPLADDAPSLAGLGFRRALVCVAEKDLLYERGRVYYEKLKESGWSGEAEFIETEEEDHDFFLFKPESEKTEAFVNHLASFINN</sequence>
<dbReference type="EMBL" id="JADCNL010000005">
    <property type="protein sequence ID" value="KAG0480325.1"/>
    <property type="molecule type" value="Genomic_DNA"/>
</dbReference>
<dbReference type="PANTHER" id="PTHR23024">
    <property type="entry name" value="ARYLACETAMIDE DEACETYLASE"/>
    <property type="match status" value="1"/>
</dbReference>
<dbReference type="AlphaFoldDB" id="A0A835R3A1"/>
<dbReference type="PROSITE" id="PS01174">
    <property type="entry name" value="LIPASE_GDXG_SER"/>
    <property type="match status" value="1"/>
</dbReference>
<feature type="domain" description="Alpha/beta hydrolase fold-3" evidence="4">
    <location>
        <begin position="86"/>
        <end position="302"/>
    </location>
</feature>
<keyword evidence="2" id="KW-0378">Hydrolase</keyword>
<evidence type="ECO:0000313" key="6">
    <source>
        <dbReference type="EMBL" id="KAG0482818.1"/>
    </source>
</evidence>
<dbReference type="PROSITE" id="PS01173">
    <property type="entry name" value="LIPASE_GDXG_HIS"/>
    <property type="match status" value="1"/>
</dbReference>
<dbReference type="InterPro" id="IPR033140">
    <property type="entry name" value="Lipase_GDXG_put_SER_AS"/>
</dbReference>
<reference evidence="7 8" key="1">
    <citation type="journal article" date="2020" name="Nat. Food">
        <title>A phased Vanilla planifolia genome enables genetic improvement of flavour and production.</title>
        <authorList>
            <person name="Hasing T."/>
            <person name="Tang H."/>
            <person name="Brym M."/>
            <person name="Khazi F."/>
            <person name="Huang T."/>
            <person name="Chambers A.H."/>
        </authorList>
    </citation>
    <scope>NUCLEOTIDE SEQUENCE [LARGE SCALE GENOMIC DNA]</scope>
    <source>
        <tissue evidence="6">Leaf</tissue>
    </source>
</reference>
<keyword evidence="7" id="KW-1185">Reference proteome</keyword>
<evidence type="ECO:0000313" key="5">
    <source>
        <dbReference type="EMBL" id="KAG0480325.1"/>
    </source>
</evidence>
<dbReference type="Gene3D" id="3.40.50.1820">
    <property type="entry name" value="alpha/beta hydrolase"/>
    <property type="match status" value="1"/>
</dbReference>
<dbReference type="PANTHER" id="PTHR23024:SF589">
    <property type="entry name" value="CARBOXYLESTERASE 17-RELATED"/>
    <property type="match status" value="1"/>
</dbReference>
<evidence type="ECO:0000259" key="4">
    <source>
        <dbReference type="Pfam" id="PF07859"/>
    </source>
</evidence>
<dbReference type="GO" id="GO:0016787">
    <property type="term" value="F:hydrolase activity"/>
    <property type="evidence" value="ECO:0007669"/>
    <property type="project" value="UniProtKB-KW"/>
</dbReference>
<dbReference type="InterPro" id="IPR002168">
    <property type="entry name" value="Lipase_GDXG_HIS_AS"/>
</dbReference>
<dbReference type="InterPro" id="IPR029058">
    <property type="entry name" value="AB_hydrolase_fold"/>
</dbReference>
<dbReference type="Pfam" id="PF07859">
    <property type="entry name" value="Abhydrolase_3"/>
    <property type="match status" value="1"/>
</dbReference>
<protein>
    <recommendedName>
        <fullName evidence="4">Alpha/beta hydrolase fold-3 domain-containing protein</fullName>
    </recommendedName>
</protein>
<feature type="active site" evidence="3">
    <location>
        <position position="169"/>
    </location>
</feature>
<dbReference type="EMBL" id="JADCNM010000005">
    <property type="protein sequence ID" value="KAG0482818.1"/>
    <property type="molecule type" value="Genomic_DNA"/>
</dbReference>
<comment type="similarity">
    <text evidence="1">Belongs to the 'GDXG' lipolytic enzyme family.</text>
</comment>
<evidence type="ECO:0000256" key="1">
    <source>
        <dbReference type="ARBA" id="ARBA00010515"/>
    </source>
</evidence>
<name>A0A835R3A1_VANPL</name>
<comment type="caution">
    <text evidence="6">The sequence shown here is derived from an EMBL/GenBank/DDBJ whole genome shotgun (WGS) entry which is preliminary data.</text>
</comment>
<proteinExistence type="inferred from homology"/>
<evidence type="ECO:0000256" key="2">
    <source>
        <dbReference type="ARBA" id="ARBA00022801"/>
    </source>
</evidence>